<dbReference type="AlphaFoldDB" id="A0A660KPK0"/>
<dbReference type="Proteomes" id="UP000327013">
    <property type="component" value="Chromosome 4"/>
</dbReference>
<proteinExistence type="predicted"/>
<organism evidence="1 2">
    <name type="scientific">Carpinus fangiana</name>
    <dbReference type="NCBI Taxonomy" id="176857"/>
    <lineage>
        <taxon>Eukaryota</taxon>
        <taxon>Viridiplantae</taxon>
        <taxon>Streptophyta</taxon>
        <taxon>Embryophyta</taxon>
        <taxon>Tracheophyta</taxon>
        <taxon>Spermatophyta</taxon>
        <taxon>Magnoliopsida</taxon>
        <taxon>eudicotyledons</taxon>
        <taxon>Gunneridae</taxon>
        <taxon>Pentapetalae</taxon>
        <taxon>rosids</taxon>
        <taxon>fabids</taxon>
        <taxon>Fagales</taxon>
        <taxon>Betulaceae</taxon>
        <taxon>Carpinus</taxon>
    </lineage>
</organism>
<accession>A0A660KPK0</accession>
<dbReference type="EMBL" id="CM017324">
    <property type="protein sequence ID" value="KAE8037205.1"/>
    <property type="molecule type" value="Genomic_DNA"/>
</dbReference>
<reference evidence="1 2" key="1">
    <citation type="submission" date="2019-06" db="EMBL/GenBank/DDBJ databases">
        <title>A chromosomal-level reference genome of Carpinus fangiana (Coryloideae, Betulaceae).</title>
        <authorList>
            <person name="Yang X."/>
            <person name="Wang Z."/>
            <person name="Zhang L."/>
            <person name="Hao G."/>
            <person name="Liu J."/>
            <person name="Yang Y."/>
        </authorList>
    </citation>
    <scope>NUCLEOTIDE SEQUENCE [LARGE SCALE GENOMIC DNA]</scope>
    <source>
        <strain evidence="1">Cfa_2016G</strain>
        <tissue evidence="1">Leaf</tissue>
    </source>
</reference>
<dbReference type="Gene3D" id="3.80.10.10">
    <property type="entry name" value="Ribonuclease Inhibitor"/>
    <property type="match status" value="1"/>
</dbReference>
<evidence type="ECO:0000313" key="2">
    <source>
        <dbReference type="Proteomes" id="UP000327013"/>
    </source>
</evidence>
<dbReference type="SUPFAM" id="SSF52047">
    <property type="entry name" value="RNI-like"/>
    <property type="match status" value="1"/>
</dbReference>
<name>A0A660KPK0_9ROSI</name>
<protein>
    <submittedName>
        <fullName evidence="1">Uncharacterized protein</fullName>
    </submittedName>
</protein>
<sequence>MKNLALRCDRKSNSLNEDALVLILIRCQSLTCLKLHGCRELTDQGFAEFAKNYKGLKKLTASSCVFGTAGSSLKSISA</sequence>
<gene>
    <name evidence="1" type="ORF">FH972_009814</name>
</gene>
<dbReference type="OrthoDB" id="423607at2759"/>
<evidence type="ECO:0000313" key="1">
    <source>
        <dbReference type="EMBL" id="KAE8037205.1"/>
    </source>
</evidence>
<keyword evidence="2" id="KW-1185">Reference proteome</keyword>
<dbReference type="InterPro" id="IPR032675">
    <property type="entry name" value="LRR_dom_sf"/>
</dbReference>